<dbReference type="EMBL" id="BMJC01000005">
    <property type="protein sequence ID" value="GGB17812.1"/>
    <property type="molecule type" value="Genomic_DNA"/>
</dbReference>
<keyword evidence="3 5" id="KW-1133">Transmembrane helix</keyword>
<dbReference type="Pfam" id="PF01061">
    <property type="entry name" value="ABC2_membrane"/>
    <property type="match status" value="1"/>
</dbReference>
<dbReference type="InterPro" id="IPR047817">
    <property type="entry name" value="ABC2_TM_bact-type"/>
</dbReference>
<dbReference type="PANTHER" id="PTHR43027">
    <property type="entry name" value="DOXORUBICIN RESISTANCE ABC TRANSPORTER PERMEASE PROTEIN DRRC-RELATED"/>
    <property type="match status" value="1"/>
</dbReference>
<evidence type="ECO:0000256" key="3">
    <source>
        <dbReference type="ARBA" id="ARBA00022989"/>
    </source>
</evidence>
<evidence type="ECO:0000256" key="1">
    <source>
        <dbReference type="ARBA" id="ARBA00004141"/>
    </source>
</evidence>
<evidence type="ECO:0000313" key="8">
    <source>
        <dbReference type="Proteomes" id="UP000607559"/>
    </source>
</evidence>
<reference evidence="7" key="1">
    <citation type="journal article" date="2014" name="Int. J. Syst. Evol. Microbiol.">
        <title>Complete genome sequence of Corynebacterium casei LMG S-19264T (=DSM 44701T), isolated from a smear-ripened cheese.</title>
        <authorList>
            <consortium name="US DOE Joint Genome Institute (JGI-PGF)"/>
            <person name="Walter F."/>
            <person name="Albersmeier A."/>
            <person name="Kalinowski J."/>
            <person name="Ruckert C."/>
        </authorList>
    </citation>
    <scope>NUCLEOTIDE SEQUENCE</scope>
    <source>
        <strain evidence="7">CGMCC 1.15448</strain>
    </source>
</reference>
<evidence type="ECO:0000313" key="7">
    <source>
        <dbReference type="EMBL" id="GGB17812.1"/>
    </source>
</evidence>
<dbReference type="GO" id="GO:0140359">
    <property type="term" value="F:ABC-type transporter activity"/>
    <property type="evidence" value="ECO:0007669"/>
    <property type="project" value="InterPro"/>
</dbReference>
<reference evidence="7" key="2">
    <citation type="submission" date="2020-09" db="EMBL/GenBank/DDBJ databases">
        <authorList>
            <person name="Sun Q."/>
            <person name="Zhou Y."/>
        </authorList>
    </citation>
    <scope>NUCLEOTIDE SEQUENCE</scope>
    <source>
        <strain evidence="7">CGMCC 1.15448</strain>
    </source>
</reference>
<dbReference type="Proteomes" id="UP000607559">
    <property type="component" value="Unassembled WGS sequence"/>
</dbReference>
<organism evidence="7 8">
    <name type="scientific">Puia dinghuensis</name>
    <dbReference type="NCBI Taxonomy" id="1792502"/>
    <lineage>
        <taxon>Bacteria</taxon>
        <taxon>Pseudomonadati</taxon>
        <taxon>Bacteroidota</taxon>
        <taxon>Chitinophagia</taxon>
        <taxon>Chitinophagales</taxon>
        <taxon>Chitinophagaceae</taxon>
        <taxon>Puia</taxon>
    </lineage>
</organism>
<feature type="domain" description="ABC transmembrane type-2" evidence="6">
    <location>
        <begin position="130"/>
        <end position="372"/>
    </location>
</feature>
<dbReference type="InterPro" id="IPR052902">
    <property type="entry name" value="ABC-2_transporter"/>
</dbReference>
<feature type="transmembrane region" description="Helical" evidence="5">
    <location>
        <begin position="183"/>
        <end position="202"/>
    </location>
</feature>
<feature type="transmembrane region" description="Helical" evidence="5">
    <location>
        <begin position="260"/>
        <end position="280"/>
    </location>
</feature>
<dbReference type="PROSITE" id="PS51012">
    <property type="entry name" value="ABC_TM2"/>
    <property type="match status" value="1"/>
</dbReference>
<evidence type="ECO:0000256" key="4">
    <source>
        <dbReference type="ARBA" id="ARBA00023136"/>
    </source>
</evidence>
<dbReference type="AlphaFoldDB" id="A0A8J2UHH4"/>
<comment type="subcellular location">
    <subcellularLocation>
        <location evidence="5">Cell membrane</location>
        <topology evidence="5">Multi-pass membrane protein</topology>
    </subcellularLocation>
    <subcellularLocation>
        <location evidence="1">Membrane</location>
        <topology evidence="1">Multi-pass membrane protein</topology>
    </subcellularLocation>
</comment>
<keyword evidence="4 5" id="KW-0472">Membrane</keyword>
<evidence type="ECO:0000259" key="6">
    <source>
        <dbReference type="PROSITE" id="PS51012"/>
    </source>
</evidence>
<feature type="transmembrane region" description="Helical" evidence="5">
    <location>
        <begin position="347"/>
        <end position="366"/>
    </location>
</feature>
<evidence type="ECO:0000256" key="5">
    <source>
        <dbReference type="RuleBase" id="RU361157"/>
    </source>
</evidence>
<feature type="transmembrane region" description="Helical" evidence="5">
    <location>
        <begin position="292"/>
        <end position="311"/>
    </location>
</feature>
<dbReference type="PANTHER" id="PTHR43027:SF1">
    <property type="entry name" value="DOXORUBICIN RESISTANCE ABC TRANSPORTER PERMEASE PROTEIN DRRC-RELATED"/>
    <property type="match status" value="1"/>
</dbReference>
<keyword evidence="2 5" id="KW-0812">Transmembrane</keyword>
<proteinExistence type="inferred from homology"/>
<feature type="transmembrane region" description="Helical" evidence="5">
    <location>
        <begin position="227"/>
        <end position="248"/>
    </location>
</feature>
<sequence>MQGTVNRVSQLRATLTLSKYSLIATLRSPTSVVFSLAFPIFFIIVFGSLVGDSGGPIKVAVAPGCDTVNPIYKAIGQIRIVRLETGLSAAEISEAMKKGTIGTELNIVSDGGVGAMIPHYRVTLSGTDSTSRGMTLLRPVINATIRELDRRVFPKNPSLAAFTMVRVPGHLHKTIDFVLPGQLGFSLLMAGVYGSAFLLFSLRQNFVLKRLRATPVRKRTIIGGEMLSRLFFHVIGFMIMVGLGYFIFDFTLVNGWATVVEMLLFSLFGLGIFMGIGFIISGVVQNEHSVTPVANTLTLPQILLCGLFFPIESYPHWLQDFCNILPLTFFVEGLRKIAFDGMHFWKLPVQLGGLLLWTVGIGVWAVKAFKWE</sequence>
<keyword evidence="5" id="KW-1003">Cell membrane</keyword>
<comment type="similarity">
    <text evidence="5">Belongs to the ABC-2 integral membrane protein family.</text>
</comment>
<protein>
    <recommendedName>
        <fullName evidence="5">Transport permease protein</fullName>
    </recommendedName>
</protein>
<evidence type="ECO:0000256" key="2">
    <source>
        <dbReference type="ARBA" id="ARBA00022692"/>
    </source>
</evidence>
<feature type="transmembrane region" description="Helical" evidence="5">
    <location>
        <begin position="32"/>
        <end position="51"/>
    </location>
</feature>
<keyword evidence="5" id="KW-0813">Transport</keyword>
<gene>
    <name evidence="7" type="ORF">GCM10011511_47030</name>
</gene>
<keyword evidence="8" id="KW-1185">Reference proteome</keyword>
<dbReference type="RefSeq" id="WP_188936437.1">
    <property type="nucleotide sequence ID" value="NZ_BMJC01000005.1"/>
</dbReference>
<accession>A0A8J2UHH4</accession>
<name>A0A8J2UHH4_9BACT</name>
<dbReference type="InterPro" id="IPR013525">
    <property type="entry name" value="ABC2_TM"/>
</dbReference>
<comment type="caution">
    <text evidence="7">The sequence shown here is derived from an EMBL/GenBank/DDBJ whole genome shotgun (WGS) entry which is preliminary data.</text>
</comment>
<dbReference type="GO" id="GO:0005886">
    <property type="term" value="C:plasma membrane"/>
    <property type="evidence" value="ECO:0007669"/>
    <property type="project" value="UniProtKB-SubCell"/>
</dbReference>